<dbReference type="Gene3D" id="2.60.120.680">
    <property type="entry name" value="GOLD domain"/>
    <property type="match status" value="1"/>
</dbReference>
<comment type="function">
    <text evidence="10">ARL8 effector that promotes the coupling of endolysosomes to dynein-dynactin for retrograde transport along microtubules. Acts by binding both GTP-bound ARL8 and dynein-dynactin. In nonneuronal cells, promotes concentration of endolysosomes in the juxtanuclear area. In hippocampal neurons, drives retrograde transport of endolysosomes from the axon to the soma. Positive regulator of macroautophagy in dendritic cells. Increases autophagic flux, probably by stimulating both autophagosome formation and facilitating tethering with lysosomes. Binds to phosphatidylinositol 3-phosphate (PtdIns3P) through its FYVE-type zinc finger. Positive regulator of osteosclast bone-resorbing activity, possibly by promoting late endosome-lysosome fusion by acting as an adapter protein between RAB7A on late endosomes and LAMP2 on primary lysosomes.</text>
</comment>
<evidence type="ECO:0000256" key="1">
    <source>
        <dbReference type="ARBA" id="ARBA00004371"/>
    </source>
</evidence>
<keyword evidence="3" id="KW-0479">Metal-binding</keyword>
<dbReference type="Gene3D" id="3.30.40.10">
    <property type="entry name" value="Zinc/RING finger domain, C3HC4 (zinc finger)"/>
    <property type="match status" value="1"/>
</dbReference>
<dbReference type="PROSITE" id="PS50826">
    <property type="entry name" value="RUN"/>
    <property type="match status" value="1"/>
</dbReference>
<dbReference type="GO" id="GO:1901098">
    <property type="term" value="P:positive regulation of autophagosome maturation"/>
    <property type="evidence" value="ECO:0007669"/>
    <property type="project" value="TreeGrafter"/>
</dbReference>
<dbReference type="SMART" id="SM00064">
    <property type="entry name" value="FYVE"/>
    <property type="match status" value="1"/>
</dbReference>
<feature type="domain" description="FYVE-type" evidence="15">
    <location>
        <begin position="937"/>
        <end position="995"/>
    </location>
</feature>
<dbReference type="Pfam" id="PF01363">
    <property type="entry name" value="FYVE"/>
    <property type="match status" value="1"/>
</dbReference>
<dbReference type="SUPFAM" id="SSF140741">
    <property type="entry name" value="RUN domain-like"/>
    <property type="match status" value="1"/>
</dbReference>
<dbReference type="InterPro" id="IPR013083">
    <property type="entry name" value="Znf_RING/FYVE/PHD"/>
</dbReference>
<dbReference type="PANTHER" id="PTHR46753:SF2">
    <property type="entry name" value="FYVE AND COILED-COIL DOMAIN-CONTAINING PROTEIN 1"/>
    <property type="match status" value="1"/>
</dbReference>
<dbReference type="PANTHER" id="PTHR46753">
    <property type="entry name" value="FYVE AND COILED-COIL DOMAIN-CONTAINING PROTEIN 1"/>
    <property type="match status" value="1"/>
</dbReference>
<protein>
    <recommendedName>
        <fullName evidence="11">RUN and FYVE domain-containing protein 4</fullName>
    </recommendedName>
</protein>
<feature type="coiled-coil region" evidence="13">
    <location>
        <begin position="230"/>
        <end position="325"/>
    </location>
</feature>
<evidence type="ECO:0000256" key="4">
    <source>
        <dbReference type="ARBA" id="ARBA00022771"/>
    </source>
</evidence>
<dbReference type="SUPFAM" id="SSF57903">
    <property type="entry name" value="FYVE/PHD zinc finger"/>
    <property type="match status" value="1"/>
</dbReference>
<dbReference type="OrthoDB" id="6363929at2759"/>
<evidence type="ECO:0000256" key="8">
    <source>
        <dbReference type="ARBA" id="ARBA00023228"/>
    </source>
</evidence>
<dbReference type="InterPro" id="IPR000306">
    <property type="entry name" value="Znf_FYVE"/>
</dbReference>
<proteinExistence type="predicted"/>
<dbReference type="GO" id="GO:0051050">
    <property type="term" value="P:positive regulation of transport"/>
    <property type="evidence" value="ECO:0007669"/>
    <property type="project" value="UniProtKB-ARBA"/>
</dbReference>
<dbReference type="EMBL" id="CAJPEX010000251">
    <property type="protein sequence ID" value="CAG0914596.1"/>
    <property type="molecule type" value="Genomic_DNA"/>
</dbReference>
<evidence type="ECO:0000256" key="3">
    <source>
        <dbReference type="ARBA" id="ARBA00022723"/>
    </source>
</evidence>
<dbReference type="InterPro" id="IPR036598">
    <property type="entry name" value="GOLD_dom_sf"/>
</dbReference>
<evidence type="ECO:0000256" key="14">
    <source>
        <dbReference type="SAM" id="MobiDB-lite"/>
    </source>
</evidence>
<evidence type="ECO:0000259" key="16">
    <source>
        <dbReference type="PROSITE" id="PS50826"/>
    </source>
</evidence>
<evidence type="ECO:0000256" key="12">
    <source>
        <dbReference type="PROSITE-ProRule" id="PRU00091"/>
    </source>
</evidence>
<dbReference type="GO" id="GO:0008270">
    <property type="term" value="F:zinc ion binding"/>
    <property type="evidence" value="ECO:0007669"/>
    <property type="project" value="UniProtKB-KW"/>
</dbReference>
<dbReference type="InterPro" id="IPR011011">
    <property type="entry name" value="Znf_FYVE_PHD"/>
</dbReference>
<comment type="subcellular location">
    <subcellularLocation>
        <location evidence="2">Cytoplasmic vesicle</location>
        <location evidence="2">Autophagosome</location>
    </subcellularLocation>
    <subcellularLocation>
        <location evidence="1">Lysosome</location>
    </subcellularLocation>
</comment>
<keyword evidence="4 12" id="KW-0863">Zinc-finger</keyword>
<dbReference type="InterPro" id="IPR004012">
    <property type="entry name" value="Run_dom"/>
</dbReference>
<dbReference type="AlphaFoldDB" id="A0A7R9BHK9"/>
<keyword evidence="6" id="KW-0072">Autophagy</keyword>
<gene>
    <name evidence="17" type="ORF">NMOB1V02_LOCUS2275</name>
</gene>
<evidence type="ECO:0000256" key="11">
    <source>
        <dbReference type="ARBA" id="ARBA00069100"/>
    </source>
</evidence>
<dbReference type="Pfam" id="PF02759">
    <property type="entry name" value="RUN"/>
    <property type="match status" value="1"/>
</dbReference>
<dbReference type="GO" id="GO:0071353">
    <property type="term" value="P:cellular response to interleukin-4"/>
    <property type="evidence" value="ECO:0007669"/>
    <property type="project" value="UniProtKB-ARBA"/>
</dbReference>
<evidence type="ECO:0000256" key="10">
    <source>
        <dbReference type="ARBA" id="ARBA00059075"/>
    </source>
</evidence>
<dbReference type="GO" id="GO:0072383">
    <property type="term" value="P:plus-end-directed vesicle transport along microtubule"/>
    <property type="evidence" value="ECO:0007669"/>
    <property type="project" value="TreeGrafter"/>
</dbReference>
<organism evidence="17">
    <name type="scientific">Notodromas monacha</name>
    <dbReference type="NCBI Taxonomy" id="399045"/>
    <lineage>
        <taxon>Eukaryota</taxon>
        <taxon>Metazoa</taxon>
        <taxon>Ecdysozoa</taxon>
        <taxon>Arthropoda</taxon>
        <taxon>Crustacea</taxon>
        <taxon>Oligostraca</taxon>
        <taxon>Ostracoda</taxon>
        <taxon>Podocopa</taxon>
        <taxon>Podocopida</taxon>
        <taxon>Cypridocopina</taxon>
        <taxon>Cypridoidea</taxon>
        <taxon>Cyprididae</taxon>
        <taxon>Notodromas</taxon>
    </lineage>
</organism>
<dbReference type="PROSITE" id="PS50178">
    <property type="entry name" value="ZF_FYVE"/>
    <property type="match status" value="1"/>
</dbReference>
<dbReference type="FunFam" id="1.20.58.900:FF:000015">
    <property type="entry name" value="RUN and FYVE domain containing 4"/>
    <property type="match status" value="1"/>
</dbReference>
<evidence type="ECO:0000256" key="7">
    <source>
        <dbReference type="ARBA" id="ARBA00023054"/>
    </source>
</evidence>
<keyword evidence="5" id="KW-0862">Zinc</keyword>
<dbReference type="InterPro" id="IPR017455">
    <property type="entry name" value="Znf_FYVE-rel"/>
</dbReference>
<evidence type="ECO:0000256" key="5">
    <source>
        <dbReference type="ARBA" id="ARBA00022833"/>
    </source>
</evidence>
<evidence type="ECO:0000256" key="13">
    <source>
        <dbReference type="SAM" id="Coils"/>
    </source>
</evidence>
<feature type="domain" description="RUN" evidence="16">
    <location>
        <begin position="45"/>
        <end position="177"/>
    </location>
</feature>
<reference evidence="17" key="1">
    <citation type="submission" date="2020-11" db="EMBL/GenBank/DDBJ databases">
        <authorList>
            <person name="Tran Van P."/>
        </authorList>
    </citation>
    <scope>NUCLEOTIDE SEQUENCE</scope>
</reference>
<dbReference type="SUPFAM" id="SSF101576">
    <property type="entry name" value="Supernatant protein factor (SPF), C-terminal domain"/>
    <property type="match status" value="1"/>
</dbReference>
<evidence type="ECO:0000313" key="17">
    <source>
        <dbReference type="EMBL" id="CAD7274444.1"/>
    </source>
</evidence>
<keyword evidence="7 13" id="KW-0175">Coiled coil</keyword>
<keyword evidence="8" id="KW-0458">Lysosome</keyword>
<evidence type="ECO:0000256" key="6">
    <source>
        <dbReference type="ARBA" id="ARBA00023006"/>
    </source>
</evidence>
<dbReference type="EMBL" id="OA882288">
    <property type="protein sequence ID" value="CAD7274444.1"/>
    <property type="molecule type" value="Genomic_DNA"/>
</dbReference>
<dbReference type="InterPro" id="IPR037213">
    <property type="entry name" value="Run_dom_sf"/>
</dbReference>
<dbReference type="Proteomes" id="UP000678499">
    <property type="component" value="Unassembled WGS sequence"/>
</dbReference>
<evidence type="ECO:0000313" key="18">
    <source>
        <dbReference type="Proteomes" id="UP000678499"/>
    </source>
</evidence>
<evidence type="ECO:0000256" key="2">
    <source>
        <dbReference type="ARBA" id="ARBA00004419"/>
    </source>
</evidence>
<dbReference type="GO" id="GO:0005776">
    <property type="term" value="C:autophagosome"/>
    <property type="evidence" value="ECO:0007669"/>
    <property type="project" value="UniProtKB-SubCell"/>
</dbReference>
<sequence>MANSPSSVNGHESALNTALLKAISDCGDCIHKLKDDFVDSGYPITDDNTSLHRLSAKLEFLLQAHMKVRTGVLGKKRDYWDYMLRCLARRHVHDGIKFVKACPEYKTSLGRGRALLRFCLVHQCLADTIQQCVTDGETTSACYKSCSPLLRQELSSDLLDSLYILNEVKFDLNPTGHDLDVAWPTFSKTCGAGMLHWRPPSRTMSISSLDSSFSSYENGGALSSSLSEVHERNEEELMEYRMQVADLRATIEDLKSENRSLKRAAEKSTVHAALQTDQELVGDINALKLKNANLKKVSQTLQEKLSSFELLLERTEKQNAALRKVAEMGQELAKARAQQLSELRASISHPKNDSQCQTDLTECDISIGVEQIEKLRHALDLSKEIGRLKSEENEALKEQLRCAPLLNTNAQPRDVCIVEMDRQVCALKEALKLSKQLLALRTEETEALKRDLQEVADKVAADKSACSEMNSALLHEAKSRKIEQEEAKKKIFALEEALALTKKVLSAKAGKNLECSSISTQTGEDGNLRLDLERSHVRSSFARSINEDCARQFDDMRVEFKLRKALSAEEPLTPQPDEASIDPAKEDLFKPKDDCVLENRKEARLRKLEAACRDLHAHLATNADKSIALDNSLARIIKMASPTGVESPLLSSPDIVVTEASQFQEPAFEQGERVQENSERIMEQDNQILSLRASMEARDAEMRTLSVTNSTLCEEIENLRIQLASQAEDYSRVLLASEEAQNELVRLAAHVTEQQKIIEELESRFGDFEGDRSAELNQSMKLNESLQEELAEKIALALDLERRVKKYSSAVSGLRDSFRTISRELLAIGAARATSVKGSPSSGPKDLWSMGEELSSKNSVNISDENDNDLDVIVGIESKVRWLVNSIQKHIGDFDSDNKLLREGLVHLLKEKDRLWQLNNRFVQLFRQLMRNDWADDDSASNCESCGASFSLMLRRHHCRLCGKFFCFSCSDYSVSLATTRGRNRVCRHCFALVQKIRLDVNSSIALEELESTVGDDEPSEEVQIEPLFRPVNVGFVESAAPIVTCARPTSIGGTPPAGEEKFTVITGGEIASIRAEVAECPTYISCPSKLSETVMLADLVHCEEEGTPGNVRSLSKEGSFEDSDDWRQNNGRRGSDSNFQHSVEFWVTAKTSFGVPVSLPIHPCVLAWKVDTQAQMDLNFAVTYRTTGHVGSTECLHPIQRLLSGSCRGQLKIKRSGIYTFVFDNTFSSFKAKKVSLKLRLEKDQSSPGTPASSTTED</sequence>
<dbReference type="GO" id="GO:0006914">
    <property type="term" value="P:autophagy"/>
    <property type="evidence" value="ECO:0007669"/>
    <property type="project" value="UniProtKB-KW"/>
</dbReference>
<name>A0A7R9BHK9_9CRUS</name>
<dbReference type="GO" id="GO:0005770">
    <property type="term" value="C:late endosome"/>
    <property type="evidence" value="ECO:0007669"/>
    <property type="project" value="TreeGrafter"/>
</dbReference>
<keyword evidence="9" id="KW-0968">Cytoplasmic vesicle</keyword>
<dbReference type="Gene3D" id="1.20.58.900">
    <property type="match status" value="1"/>
</dbReference>
<accession>A0A7R9BHK9</accession>
<feature type="region of interest" description="Disordered" evidence="14">
    <location>
        <begin position="1107"/>
        <end position="1136"/>
    </location>
</feature>
<feature type="coiled-coil region" evidence="13">
    <location>
        <begin position="744"/>
        <end position="803"/>
    </location>
</feature>
<keyword evidence="18" id="KW-1185">Reference proteome</keyword>
<dbReference type="GO" id="GO:0005764">
    <property type="term" value="C:lysosome"/>
    <property type="evidence" value="ECO:0007669"/>
    <property type="project" value="UniProtKB-SubCell"/>
</dbReference>
<evidence type="ECO:0000256" key="9">
    <source>
        <dbReference type="ARBA" id="ARBA00023329"/>
    </source>
</evidence>
<evidence type="ECO:0000259" key="15">
    <source>
        <dbReference type="PROSITE" id="PS50178"/>
    </source>
</evidence>